<evidence type="ECO:0000259" key="1">
    <source>
        <dbReference type="SMART" id="SM00481"/>
    </source>
</evidence>
<name>A0A561WQT1_ACTTI</name>
<evidence type="ECO:0000313" key="3">
    <source>
        <dbReference type="Proteomes" id="UP000320239"/>
    </source>
</evidence>
<dbReference type="FunFam" id="3.20.20.140:FF:000047">
    <property type="entry name" value="PHP domain-containing protein"/>
    <property type="match status" value="1"/>
</dbReference>
<dbReference type="PANTHER" id="PTHR36928:SF1">
    <property type="entry name" value="PHOSPHATASE YCDX-RELATED"/>
    <property type="match status" value="1"/>
</dbReference>
<reference evidence="2 3" key="1">
    <citation type="submission" date="2019-06" db="EMBL/GenBank/DDBJ databases">
        <title>Sequencing the genomes of 1000 actinobacteria strains.</title>
        <authorList>
            <person name="Klenk H.-P."/>
        </authorList>
    </citation>
    <scope>NUCLEOTIDE SEQUENCE [LARGE SCALE GENOMIC DNA]</scope>
    <source>
        <strain evidence="2 3">DSM 43866</strain>
    </source>
</reference>
<keyword evidence="3" id="KW-1185">Reference proteome</keyword>
<keyword evidence="2" id="KW-0378">Hydrolase</keyword>
<dbReference type="InterPro" id="IPR027421">
    <property type="entry name" value="DNA_pol_lamdba_lyase_dom_sf"/>
</dbReference>
<dbReference type="GO" id="GO:0008270">
    <property type="term" value="F:zinc ion binding"/>
    <property type="evidence" value="ECO:0007669"/>
    <property type="project" value="TreeGrafter"/>
</dbReference>
<dbReference type="AlphaFoldDB" id="A0A561WQT1"/>
<dbReference type="InterPro" id="IPR010996">
    <property type="entry name" value="HHH_MUS81"/>
</dbReference>
<dbReference type="Gene3D" id="3.20.20.140">
    <property type="entry name" value="Metal-dependent hydrolases"/>
    <property type="match status" value="1"/>
</dbReference>
<dbReference type="InterPro" id="IPR050243">
    <property type="entry name" value="PHP_phosphatase"/>
</dbReference>
<dbReference type="NCBIfam" id="NF005928">
    <property type="entry name" value="PRK07945.1"/>
    <property type="match status" value="1"/>
</dbReference>
<dbReference type="CDD" id="cd07436">
    <property type="entry name" value="PHP_PolX"/>
    <property type="match status" value="1"/>
</dbReference>
<dbReference type="Proteomes" id="UP000320239">
    <property type="component" value="Unassembled WGS sequence"/>
</dbReference>
<comment type="caution">
    <text evidence="2">The sequence shown here is derived from an EMBL/GenBank/DDBJ whole genome shotgun (WGS) entry which is preliminary data.</text>
</comment>
<organism evidence="2 3">
    <name type="scientific">Actinoplanes teichomyceticus</name>
    <dbReference type="NCBI Taxonomy" id="1867"/>
    <lineage>
        <taxon>Bacteria</taxon>
        <taxon>Bacillati</taxon>
        <taxon>Actinomycetota</taxon>
        <taxon>Actinomycetes</taxon>
        <taxon>Micromonosporales</taxon>
        <taxon>Micromonosporaceae</taxon>
        <taxon>Actinoplanes</taxon>
    </lineage>
</organism>
<dbReference type="InterPro" id="IPR003141">
    <property type="entry name" value="Pol/His_phosphatase_N"/>
</dbReference>
<accession>A0A561WQT1</accession>
<dbReference type="GO" id="GO:0042578">
    <property type="term" value="F:phosphoric ester hydrolase activity"/>
    <property type="evidence" value="ECO:0007669"/>
    <property type="project" value="TreeGrafter"/>
</dbReference>
<feature type="domain" description="Polymerase/histidinol phosphatase N-terminal" evidence="1">
    <location>
        <begin position="148"/>
        <end position="228"/>
    </location>
</feature>
<dbReference type="SUPFAM" id="SSF89550">
    <property type="entry name" value="PHP domain-like"/>
    <property type="match status" value="1"/>
</dbReference>
<sequence length="396" mass="42391">MSAARRSVPHPAFAPGLGWAGARVRAGASRGTGLSRLIRPSLGGMASRDPVADLRRIAFLLERANEATYRVRAFRSAAATVAGTPHEELVERAQAGTLAKLAGVGEVTARCVSESLAGQEPVYLRRLLSTEGADLPAAAAALREALRGDCHVHSDWSDGGSPIEEMALAAAQLGHEYFVLTDHSPRLTVARGLTADRLRRQLDHVARLNEQLPAGFRILTGIEVDILEDGSLDQSDELLARLDVVVGSVHSRLRDDSARMTRRMLAAIANPHLDILGHMTGRKVAAAGAGDAAHRSVRTRPPSTFDLDEVLAACVEHDKAVEINSRPDRLDPPKRMLTVAVEAGCRFSIDTDAHAPGQLDWLGHGCERAALCGVGPDRVVNTWPADRLLDWTGAHG</sequence>
<dbReference type="InterPro" id="IPR047967">
    <property type="entry name" value="PolX_PHP"/>
</dbReference>
<dbReference type="InterPro" id="IPR016195">
    <property type="entry name" value="Pol/histidinol_Pase-like"/>
</dbReference>
<dbReference type="Pfam" id="PF14716">
    <property type="entry name" value="HHH_8"/>
    <property type="match status" value="1"/>
</dbReference>
<dbReference type="EMBL" id="VIWY01000001">
    <property type="protein sequence ID" value="TWG26212.1"/>
    <property type="molecule type" value="Genomic_DNA"/>
</dbReference>
<dbReference type="Gene3D" id="1.10.150.110">
    <property type="entry name" value="DNA polymerase beta, N-terminal domain-like"/>
    <property type="match status" value="1"/>
</dbReference>
<dbReference type="SUPFAM" id="SSF47802">
    <property type="entry name" value="DNA polymerase beta, N-terminal domain-like"/>
    <property type="match status" value="1"/>
</dbReference>
<dbReference type="PANTHER" id="PTHR36928">
    <property type="entry name" value="PHOSPHATASE YCDX-RELATED"/>
    <property type="match status" value="1"/>
</dbReference>
<gene>
    <name evidence="2" type="ORF">FHX34_1011193</name>
</gene>
<dbReference type="GO" id="GO:0005829">
    <property type="term" value="C:cytosol"/>
    <property type="evidence" value="ECO:0007669"/>
    <property type="project" value="TreeGrafter"/>
</dbReference>
<protein>
    <submittedName>
        <fullName evidence="2">Putative hydrolase</fullName>
    </submittedName>
</protein>
<proteinExistence type="predicted"/>
<evidence type="ECO:0000313" key="2">
    <source>
        <dbReference type="EMBL" id="TWG26212.1"/>
    </source>
</evidence>
<dbReference type="SMART" id="SM00481">
    <property type="entry name" value="POLIIIAc"/>
    <property type="match status" value="1"/>
</dbReference>
<dbReference type="InterPro" id="IPR004013">
    <property type="entry name" value="PHP_dom"/>
</dbReference>
<dbReference type="Pfam" id="PF02811">
    <property type="entry name" value="PHP"/>
    <property type="match status" value="1"/>
</dbReference>